<evidence type="ECO:0000313" key="1">
    <source>
        <dbReference type="EMBL" id="KAA1251678.1"/>
    </source>
</evidence>
<proteinExistence type="predicted"/>
<dbReference type="RefSeq" id="WP_149652493.1">
    <property type="nucleotide sequence ID" value="NZ_VTZN01000009.1"/>
</dbReference>
<sequence length="73" mass="8594">MALRVVIMHIMAVVERAASRAADARWVAERLRRDEGFAETSRDNRLVYQRWADTRHRDPAMKTANLQNHYENV</sequence>
<organism evidence="1 2">
    <name type="scientific">Mycobacterium simiae</name>
    <name type="common">Mycobacterium habana</name>
    <dbReference type="NCBI Taxonomy" id="1784"/>
    <lineage>
        <taxon>Bacteria</taxon>
        <taxon>Bacillati</taxon>
        <taxon>Actinomycetota</taxon>
        <taxon>Actinomycetes</taxon>
        <taxon>Mycobacteriales</taxon>
        <taxon>Mycobacteriaceae</taxon>
        <taxon>Mycobacterium</taxon>
        <taxon>Mycobacterium simiae complex</taxon>
    </lineage>
</organism>
<dbReference type="AlphaFoldDB" id="A0A5B1BS71"/>
<comment type="caution">
    <text evidence="1">The sequence shown here is derived from an EMBL/GenBank/DDBJ whole genome shotgun (WGS) entry which is preliminary data.</text>
</comment>
<dbReference type="Proteomes" id="UP000324701">
    <property type="component" value="Unassembled WGS sequence"/>
</dbReference>
<dbReference type="EMBL" id="VTZN01000009">
    <property type="protein sequence ID" value="KAA1251678.1"/>
    <property type="molecule type" value="Genomic_DNA"/>
</dbReference>
<protein>
    <submittedName>
        <fullName evidence="1">Uncharacterized protein</fullName>
    </submittedName>
</protein>
<accession>A0A5B1BS71</accession>
<keyword evidence="2" id="KW-1185">Reference proteome</keyword>
<evidence type="ECO:0000313" key="2">
    <source>
        <dbReference type="Proteomes" id="UP000324701"/>
    </source>
</evidence>
<name>A0A5B1BS71_MYCSI</name>
<reference evidence="1 2" key="1">
    <citation type="submission" date="2019-09" db="EMBL/GenBank/DDBJ databases">
        <title>Report of infection by Mycobacterium simiae a patient suffering from pulmonary tuberculosis.</title>
        <authorList>
            <person name="Mohanty P.S."/>
            <person name="Bansal A.K."/>
            <person name="Singh H."/>
            <person name="Sharma S."/>
            <person name="Patil S.A."/>
            <person name="Upadhaya P."/>
            <person name="Singh P.K."/>
            <person name="Kumar D."/>
            <person name="Kumar S."/>
            <person name="Singh R.K."/>
            <person name="Chaudhary B."/>
        </authorList>
    </citation>
    <scope>NUCLEOTIDE SEQUENCE [LARGE SCALE GENOMIC DNA]</scope>
    <source>
        <strain evidence="1 2">JAL-560-SIM</strain>
    </source>
</reference>
<gene>
    <name evidence="1" type="ORF">F0Q45_03020</name>
</gene>